<name>A0A840XMK1_9PROT</name>
<keyword evidence="3" id="KW-1185">Reference proteome</keyword>
<dbReference type="Pfam" id="PF02325">
    <property type="entry name" value="CCB3_YggT"/>
    <property type="match status" value="1"/>
</dbReference>
<reference evidence="2 3" key="1">
    <citation type="submission" date="2020-08" db="EMBL/GenBank/DDBJ databases">
        <title>Genomic Encyclopedia of Type Strains, Phase IV (KMG-IV): sequencing the most valuable type-strain genomes for metagenomic binning, comparative biology and taxonomic classification.</title>
        <authorList>
            <person name="Goeker M."/>
        </authorList>
    </citation>
    <scope>NUCLEOTIDE SEQUENCE [LARGE SCALE GENOMIC DNA]</scope>
    <source>
        <strain evidence="2 3">DSM 25895</strain>
    </source>
</reference>
<keyword evidence="1" id="KW-0472">Membrane</keyword>
<dbReference type="Proteomes" id="UP000562254">
    <property type="component" value="Unassembled WGS sequence"/>
</dbReference>
<evidence type="ECO:0000313" key="3">
    <source>
        <dbReference type="Proteomes" id="UP000562254"/>
    </source>
</evidence>
<comment type="caution">
    <text evidence="2">The sequence shown here is derived from an EMBL/GenBank/DDBJ whole genome shotgun (WGS) entry which is preliminary data.</text>
</comment>
<proteinExistence type="predicted"/>
<gene>
    <name evidence="2" type="ORF">FHS88_000070</name>
</gene>
<feature type="transmembrane region" description="Helical" evidence="1">
    <location>
        <begin position="12"/>
        <end position="34"/>
    </location>
</feature>
<organism evidence="2 3">
    <name type="scientific">Neoroseomonas alkaliterrae</name>
    <dbReference type="NCBI Taxonomy" id="1452450"/>
    <lineage>
        <taxon>Bacteria</taxon>
        <taxon>Pseudomonadati</taxon>
        <taxon>Pseudomonadota</taxon>
        <taxon>Alphaproteobacteria</taxon>
        <taxon>Acetobacterales</taxon>
        <taxon>Acetobacteraceae</taxon>
        <taxon>Neoroseomonas</taxon>
    </lineage>
</organism>
<dbReference type="GO" id="GO:0016020">
    <property type="term" value="C:membrane"/>
    <property type="evidence" value="ECO:0007669"/>
    <property type="project" value="InterPro"/>
</dbReference>
<dbReference type="AlphaFoldDB" id="A0A840XMK1"/>
<sequence length="101" mass="11437">MRALFWLLDTVISLYIWALIIGAVLSLLLAFNVLDTRNRFVWTVADFFYRVTEPALRPIRRRMPNLGGVDLSPLVLILLLSALRILLAEIQVGLMRGGAGW</sequence>
<dbReference type="RefSeq" id="WP_184480131.1">
    <property type="nucleotide sequence ID" value="NZ_JAAEDJ010000089.1"/>
</dbReference>
<accession>A0A840XMK1</accession>
<evidence type="ECO:0000256" key="1">
    <source>
        <dbReference type="SAM" id="Phobius"/>
    </source>
</evidence>
<protein>
    <submittedName>
        <fullName evidence="2">YggT family protein</fullName>
    </submittedName>
</protein>
<dbReference type="InterPro" id="IPR003425">
    <property type="entry name" value="CCB3/YggT"/>
</dbReference>
<feature type="transmembrane region" description="Helical" evidence="1">
    <location>
        <begin position="66"/>
        <end position="87"/>
    </location>
</feature>
<keyword evidence="1" id="KW-1133">Transmembrane helix</keyword>
<evidence type="ECO:0000313" key="2">
    <source>
        <dbReference type="EMBL" id="MBB5687960.1"/>
    </source>
</evidence>
<dbReference type="EMBL" id="JACIJE010000001">
    <property type="protein sequence ID" value="MBB5687960.1"/>
    <property type="molecule type" value="Genomic_DNA"/>
</dbReference>
<keyword evidence="1" id="KW-0812">Transmembrane</keyword>